<protein>
    <submittedName>
        <fullName evidence="2">Uncharacterized protein</fullName>
    </submittedName>
</protein>
<dbReference type="Proteomes" id="UP000245699">
    <property type="component" value="Unassembled WGS sequence"/>
</dbReference>
<proteinExistence type="predicted"/>
<feature type="transmembrane region" description="Helical" evidence="1">
    <location>
        <begin position="33"/>
        <end position="55"/>
    </location>
</feature>
<sequence>MFLAKISYISLDYGLLVYLSLQLPKSKLYTRIMFVALISNISGCIQISVFSGFYLKTLDQTPEKIFYVIDTALTVIANRGQISDIREKGLQPFKELKNKNGYMKSII</sequence>
<gene>
    <name evidence="2" type="ORF">BB559_003928</name>
</gene>
<keyword evidence="1" id="KW-0472">Membrane</keyword>
<evidence type="ECO:0000313" key="2">
    <source>
        <dbReference type="EMBL" id="PVU91937.1"/>
    </source>
</evidence>
<name>A0A2T9YHX6_9FUNG</name>
<reference evidence="2 3" key="1">
    <citation type="journal article" date="2018" name="MBio">
        <title>Comparative Genomics Reveals the Core Gene Toolbox for the Fungus-Insect Symbiosis.</title>
        <authorList>
            <person name="Wang Y."/>
            <person name="Stata M."/>
            <person name="Wang W."/>
            <person name="Stajich J.E."/>
            <person name="White M.M."/>
            <person name="Moncalvo J.M."/>
        </authorList>
    </citation>
    <scope>NUCLEOTIDE SEQUENCE [LARGE SCALE GENOMIC DNA]</scope>
    <source>
        <strain evidence="2 3">AUS-77-4</strain>
    </source>
</reference>
<dbReference type="AlphaFoldDB" id="A0A2T9YHX6"/>
<keyword evidence="1" id="KW-0812">Transmembrane</keyword>
<dbReference type="EMBL" id="MBFT01000391">
    <property type="protein sequence ID" value="PVU91937.1"/>
    <property type="molecule type" value="Genomic_DNA"/>
</dbReference>
<accession>A0A2T9YHX6</accession>
<comment type="caution">
    <text evidence="2">The sequence shown here is derived from an EMBL/GenBank/DDBJ whole genome shotgun (WGS) entry which is preliminary data.</text>
</comment>
<keyword evidence="1" id="KW-1133">Transmembrane helix</keyword>
<evidence type="ECO:0000256" key="1">
    <source>
        <dbReference type="SAM" id="Phobius"/>
    </source>
</evidence>
<evidence type="ECO:0000313" key="3">
    <source>
        <dbReference type="Proteomes" id="UP000245699"/>
    </source>
</evidence>
<organism evidence="2 3">
    <name type="scientific">Furculomyces boomerangus</name>
    <dbReference type="NCBI Taxonomy" id="61424"/>
    <lineage>
        <taxon>Eukaryota</taxon>
        <taxon>Fungi</taxon>
        <taxon>Fungi incertae sedis</taxon>
        <taxon>Zoopagomycota</taxon>
        <taxon>Kickxellomycotina</taxon>
        <taxon>Harpellomycetes</taxon>
        <taxon>Harpellales</taxon>
        <taxon>Harpellaceae</taxon>
        <taxon>Furculomyces</taxon>
    </lineage>
</organism>
<keyword evidence="3" id="KW-1185">Reference proteome</keyword>